<keyword evidence="3" id="KW-1185">Reference proteome</keyword>
<dbReference type="EMBL" id="BDOQ01000021">
    <property type="protein sequence ID" value="GBG15804.1"/>
    <property type="molecule type" value="Genomic_DNA"/>
</dbReference>
<dbReference type="InterPro" id="IPR021327">
    <property type="entry name" value="DUF2934"/>
</dbReference>
<dbReference type="Proteomes" id="UP000245081">
    <property type="component" value="Unassembled WGS sequence"/>
</dbReference>
<name>A0A2R5FIZ2_9PROT</name>
<organism evidence="2 3">
    <name type="scientific">Novimethylophilus kurashikiensis</name>
    <dbReference type="NCBI Taxonomy" id="1825523"/>
    <lineage>
        <taxon>Bacteria</taxon>
        <taxon>Pseudomonadati</taxon>
        <taxon>Pseudomonadota</taxon>
        <taxon>Betaproteobacteria</taxon>
        <taxon>Nitrosomonadales</taxon>
        <taxon>Methylophilaceae</taxon>
        <taxon>Novimethylophilus</taxon>
    </lineage>
</organism>
<protein>
    <recommendedName>
        <fullName evidence="4">DUF2934 domain-containing protein</fullName>
    </recommendedName>
</protein>
<accession>A0A2R5FIZ2</accession>
<dbReference type="AlphaFoldDB" id="A0A2R5FIZ2"/>
<feature type="compositionally biased region" description="Low complexity" evidence="1">
    <location>
        <begin position="7"/>
        <end position="60"/>
    </location>
</feature>
<dbReference type="RefSeq" id="WP_109016953.1">
    <property type="nucleotide sequence ID" value="NZ_BDOQ01000021.1"/>
</dbReference>
<gene>
    <name evidence="2" type="ORF">NMK_3416</name>
</gene>
<dbReference type="OrthoDB" id="8566543at2"/>
<evidence type="ECO:0000313" key="2">
    <source>
        <dbReference type="EMBL" id="GBG15804.1"/>
    </source>
</evidence>
<reference evidence="2 3" key="1">
    <citation type="journal article" date="2018" name="Environ. Microbiol.">
        <title>Isolation and genomic characterization of Novimethylophilus kurashikiensis gen. nov. sp. nov., a new lanthanide-dependent methylotrophic species of Methylophilaceae.</title>
        <authorList>
            <person name="Lv H."/>
            <person name="Sahin N."/>
            <person name="Tani A."/>
        </authorList>
    </citation>
    <scope>NUCLEOTIDE SEQUENCE [LARGE SCALE GENOMIC DNA]</scope>
    <source>
        <strain evidence="2 3">La2-4</strain>
    </source>
</reference>
<dbReference type="Pfam" id="PF11154">
    <property type="entry name" value="DUF2934"/>
    <property type="match status" value="1"/>
</dbReference>
<proteinExistence type="predicted"/>
<evidence type="ECO:0000313" key="3">
    <source>
        <dbReference type="Proteomes" id="UP000245081"/>
    </source>
</evidence>
<comment type="caution">
    <text evidence="2">The sequence shown here is derived from an EMBL/GenBank/DDBJ whole genome shotgun (WGS) entry which is preliminary data.</text>
</comment>
<sequence>MAEAKTKTTAQKAAPKSTAAPKKSPATKPAAAPKTATKAATAKKPAAEKPAAAAKKATTTRTKKSAPAKLKPGPEELYRMIQTAAYFIAERNGFAGDSKEYWAQAEAQILSLVG</sequence>
<evidence type="ECO:0000256" key="1">
    <source>
        <dbReference type="SAM" id="MobiDB-lite"/>
    </source>
</evidence>
<evidence type="ECO:0008006" key="4">
    <source>
        <dbReference type="Google" id="ProtNLM"/>
    </source>
</evidence>
<feature type="region of interest" description="Disordered" evidence="1">
    <location>
        <begin position="1"/>
        <end position="71"/>
    </location>
</feature>